<feature type="signal peptide" evidence="1">
    <location>
        <begin position="1"/>
        <end position="15"/>
    </location>
</feature>
<organism evidence="2 3">
    <name type="scientific">Penicillium subrubescens</name>
    <dbReference type="NCBI Taxonomy" id="1316194"/>
    <lineage>
        <taxon>Eukaryota</taxon>
        <taxon>Fungi</taxon>
        <taxon>Dikarya</taxon>
        <taxon>Ascomycota</taxon>
        <taxon>Pezizomycotina</taxon>
        <taxon>Eurotiomycetes</taxon>
        <taxon>Eurotiomycetidae</taxon>
        <taxon>Eurotiales</taxon>
        <taxon>Aspergillaceae</taxon>
        <taxon>Penicillium</taxon>
    </lineage>
</organism>
<accession>A0A1Q5U4N5</accession>
<keyword evidence="3" id="KW-1185">Reference proteome</keyword>
<feature type="chain" id="PRO_5012547416" evidence="1">
    <location>
        <begin position="16"/>
        <end position="88"/>
    </location>
</feature>
<reference evidence="2 3" key="1">
    <citation type="submission" date="2016-10" db="EMBL/GenBank/DDBJ databases">
        <title>Genome sequence of the ascomycete fungus Penicillium subrubescens.</title>
        <authorList>
            <person name="De Vries R.P."/>
            <person name="Peng M."/>
            <person name="Dilokpimol A."/>
            <person name="Hilden K."/>
            <person name="Makela M.R."/>
            <person name="Grigoriev I."/>
            <person name="Riley R."/>
            <person name="Granchi Z."/>
        </authorList>
    </citation>
    <scope>NUCLEOTIDE SEQUENCE [LARGE SCALE GENOMIC DNA]</scope>
    <source>
        <strain evidence="2 3">CBS 132785</strain>
    </source>
</reference>
<dbReference type="EMBL" id="MNBE01000582">
    <property type="protein sequence ID" value="OKP07435.1"/>
    <property type="molecule type" value="Genomic_DNA"/>
</dbReference>
<evidence type="ECO:0000313" key="2">
    <source>
        <dbReference type="EMBL" id="OKP07435.1"/>
    </source>
</evidence>
<gene>
    <name evidence="2" type="ORF">PENSUB_6024</name>
</gene>
<comment type="caution">
    <text evidence="2">The sequence shown here is derived from an EMBL/GenBank/DDBJ whole genome shotgun (WGS) entry which is preliminary data.</text>
</comment>
<dbReference type="AlphaFoldDB" id="A0A1Q5U4N5"/>
<protein>
    <submittedName>
        <fullName evidence="2">Uncharacterized protein</fullName>
    </submittedName>
</protein>
<evidence type="ECO:0000313" key="3">
    <source>
        <dbReference type="Proteomes" id="UP000186955"/>
    </source>
</evidence>
<name>A0A1Q5U4N5_9EURO</name>
<sequence length="88" mass="8827">MKSQIILTLATIASAASLEKRSTYSGVATFNNYAAQSNNGQNPISGYTGPACPTTTCGKCFQVCNAGGYGGASVGGVGNCIKVNVIDA</sequence>
<dbReference type="Proteomes" id="UP000186955">
    <property type="component" value="Unassembled WGS sequence"/>
</dbReference>
<proteinExistence type="predicted"/>
<keyword evidence="1" id="KW-0732">Signal</keyword>
<evidence type="ECO:0000256" key="1">
    <source>
        <dbReference type="SAM" id="SignalP"/>
    </source>
</evidence>